<protein>
    <submittedName>
        <fullName evidence="2">Glutathione S-transferase C-terminal domain-containing protein</fullName>
    </submittedName>
</protein>
<reference evidence="2 3" key="1">
    <citation type="journal article" date="2024" name="Chem. Sci.">
        <title>Discovery of megapolipeptins by genome mining of a Burkholderiales bacteria collection.</title>
        <authorList>
            <person name="Paulo B.S."/>
            <person name="Recchia M.J.J."/>
            <person name="Lee S."/>
            <person name="Fergusson C.H."/>
            <person name="Romanowski S.B."/>
            <person name="Hernandez A."/>
            <person name="Krull N."/>
            <person name="Liu D.Y."/>
            <person name="Cavanagh H."/>
            <person name="Bos A."/>
            <person name="Gray C.A."/>
            <person name="Murphy B.T."/>
            <person name="Linington R.G."/>
            <person name="Eustaquio A.S."/>
        </authorList>
    </citation>
    <scope>NUCLEOTIDE SEQUENCE [LARGE SCALE GENOMIC DNA]</scope>
    <source>
        <strain evidence="2 3">RL17-350-BIC-A</strain>
    </source>
</reference>
<dbReference type="InterPro" id="IPR026928">
    <property type="entry name" value="FAX/IsoI-like"/>
</dbReference>
<dbReference type="CDD" id="cd03193">
    <property type="entry name" value="GST_C_Metaxin"/>
    <property type="match status" value="1"/>
</dbReference>
<dbReference type="InterPro" id="IPR050931">
    <property type="entry name" value="Mito_Protein_Transport_Metaxin"/>
</dbReference>
<dbReference type="EMBL" id="JAQQEZ010000014">
    <property type="protein sequence ID" value="MFM0003513.1"/>
    <property type="molecule type" value="Genomic_DNA"/>
</dbReference>
<dbReference type="SFLD" id="SFLDG01180">
    <property type="entry name" value="SUF1"/>
    <property type="match status" value="1"/>
</dbReference>
<dbReference type="RefSeq" id="WP_408178538.1">
    <property type="nucleotide sequence ID" value="NZ_JAQQEZ010000014.1"/>
</dbReference>
<dbReference type="SUPFAM" id="SSF52833">
    <property type="entry name" value="Thioredoxin-like"/>
    <property type="match status" value="1"/>
</dbReference>
<proteinExistence type="predicted"/>
<name>A0ABW9AUB1_9BURK</name>
<dbReference type="SUPFAM" id="SSF47616">
    <property type="entry name" value="GST C-terminal domain-like"/>
    <property type="match status" value="1"/>
</dbReference>
<dbReference type="PANTHER" id="PTHR12289">
    <property type="entry name" value="METAXIN RELATED"/>
    <property type="match status" value="1"/>
</dbReference>
<dbReference type="InterPro" id="IPR040079">
    <property type="entry name" value="Glutathione_S-Trfase"/>
</dbReference>
<dbReference type="Gene3D" id="3.40.30.10">
    <property type="entry name" value="Glutaredoxin"/>
    <property type="match status" value="1"/>
</dbReference>
<feature type="domain" description="GST N-terminal" evidence="1">
    <location>
        <begin position="1"/>
        <end position="78"/>
    </location>
</feature>
<dbReference type="InterPro" id="IPR004045">
    <property type="entry name" value="Glutathione_S-Trfase_N"/>
</dbReference>
<dbReference type="SFLD" id="SFLDG01200">
    <property type="entry name" value="SUF1.1"/>
    <property type="match status" value="1"/>
</dbReference>
<evidence type="ECO:0000313" key="3">
    <source>
        <dbReference type="Proteomes" id="UP001629230"/>
    </source>
</evidence>
<dbReference type="PROSITE" id="PS50404">
    <property type="entry name" value="GST_NTER"/>
    <property type="match status" value="1"/>
</dbReference>
<evidence type="ECO:0000259" key="1">
    <source>
        <dbReference type="PROSITE" id="PS50404"/>
    </source>
</evidence>
<evidence type="ECO:0000313" key="2">
    <source>
        <dbReference type="EMBL" id="MFM0003513.1"/>
    </source>
</evidence>
<dbReference type="Pfam" id="PF17172">
    <property type="entry name" value="GST_N_4"/>
    <property type="match status" value="1"/>
</dbReference>
<dbReference type="InterPro" id="IPR036249">
    <property type="entry name" value="Thioredoxin-like_sf"/>
</dbReference>
<dbReference type="SFLD" id="SFLDS00019">
    <property type="entry name" value="Glutathione_Transferase_(cytos"/>
    <property type="match status" value="1"/>
</dbReference>
<organism evidence="2 3">
    <name type="scientific">Paraburkholderia dipogonis</name>
    <dbReference type="NCBI Taxonomy" id="1211383"/>
    <lineage>
        <taxon>Bacteria</taxon>
        <taxon>Pseudomonadati</taxon>
        <taxon>Pseudomonadota</taxon>
        <taxon>Betaproteobacteria</taxon>
        <taxon>Burkholderiales</taxon>
        <taxon>Burkholderiaceae</taxon>
        <taxon>Paraburkholderia</taxon>
    </lineage>
</organism>
<dbReference type="Proteomes" id="UP001629230">
    <property type="component" value="Unassembled WGS sequence"/>
</dbReference>
<keyword evidence="3" id="KW-1185">Reference proteome</keyword>
<dbReference type="InterPro" id="IPR036282">
    <property type="entry name" value="Glutathione-S-Trfase_C_sf"/>
</dbReference>
<dbReference type="PANTHER" id="PTHR12289:SF41">
    <property type="entry name" value="FAILED AXON CONNECTIONS-RELATED"/>
    <property type="match status" value="1"/>
</dbReference>
<dbReference type="InterPro" id="IPR033468">
    <property type="entry name" value="Metaxin_GST"/>
</dbReference>
<dbReference type="Gene3D" id="1.20.1050.10">
    <property type="match status" value="1"/>
</dbReference>
<accession>A0ABW9AUB1</accession>
<gene>
    <name evidence="2" type="ORF">PQR57_21030</name>
</gene>
<dbReference type="InterPro" id="IPR012336">
    <property type="entry name" value="Thioredoxin-like_fold"/>
</dbReference>
<sequence>MLMLYSYPDLFGVADNNPFGLKVFAFMRLCGMDFEHRHILDTSLAPRGQLPYLVDGEETIGDSDRIIVHLKRRYDLGIDHALSPGQLNLDFLVRRTLDDLYWPMSFSRWRDDRFWPSFRDAILATHADVSASDLEAAREYNRLRYHYQGIGRYEPEQVYARGIDDLRVVADLLGDDGFVFGPEPAAVDAAIYGFVANIYFYEIDTPLKQYVLSRPALVRHCEAIHERINIELRVRVSP</sequence>
<dbReference type="Pfam" id="PF17171">
    <property type="entry name" value="GST_C_6"/>
    <property type="match status" value="1"/>
</dbReference>
<comment type="caution">
    <text evidence="2">The sequence shown here is derived from an EMBL/GenBank/DDBJ whole genome shotgun (WGS) entry which is preliminary data.</text>
</comment>